<evidence type="ECO:0000256" key="1">
    <source>
        <dbReference type="ARBA" id="ARBA00007154"/>
    </source>
</evidence>
<dbReference type="EC" id="2.8.3.5" evidence="3"/>
<dbReference type="EMBL" id="KN716635">
    <property type="protein sequence ID" value="KJH42718.1"/>
    <property type="molecule type" value="Genomic_DNA"/>
</dbReference>
<accession>A0A0D8XDP4</accession>
<proteinExistence type="inferred from homology"/>
<comment type="pathway">
    <text evidence="3">Ketone metabolism; succinyl-CoA degradation; acetoacetyl-CoA from succinyl-CoA: step 1/1.</text>
</comment>
<dbReference type="GO" id="GO:0005739">
    <property type="term" value="C:mitochondrion"/>
    <property type="evidence" value="ECO:0007669"/>
    <property type="project" value="TreeGrafter"/>
</dbReference>
<protein>
    <recommendedName>
        <fullName evidence="3">Succinyl-CoA:3-ketoacid-coenzyme A transferase</fullName>
        <ecNumber evidence="3">2.8.3.5</ecNumber>
    </recommendedName>
</protein>
<keyword evidence="3" id="KW-0496">Mitochondrion</keyword>
<dbReference type="SUPFAM" id="SSF100950">
    <property type="entry name" value="NagB/RpiA/CoA transferase-like"/>
    <property type="match status" value="3"/>
</dbReference>
<keyword evidence="6" id="KW-1185">Reference proteome</keyword>
<dbReference type="UniPathway" id="UPA00929">
    <property type="reaction ID" value="UER00894"/>
</dbReference>
<dbReference type="Pfam" id="PF01144">
    <property type="entry name" value="CoA_trans"/>
    <property type="match status" value="3"/>
</dbReference>
<dbReference type="InterPro" id="IPR004163">
    <property type="entry name" value="CoA_transf_BS"/>
</dbReference>
<evidence type="ECO:0000256" key="4">
    <source>
        <dbReference type="PIRSR" id="PIRSR000858-1"/>
    </source>
</evidence>
<dbReference type="InterPro" id="IPR012791">
    <property type="entry name" value="3-oxoacid_CoA-transf_B"/>
</dbReference>
<gene>
    <name evidence="5" type="ORF">DICVIV_11293</name>
</gene>
<dbReference type="GO" id="GO:0008260">
    <property type="term" value="F:succinyl-CoA:3-oxo-acid CoA-transferase activity"/>
    <property type="evidence" value="ECO:0007669"/>
    <property type="project" value="UniProtKB-EC"/>
</dbReference>
<sequence length="574" mass="62968">MAEMWCLSEVTLLKMVVLPRFIIMHKLPFTLRRIPHLRRNISTSTTLNVHIYESAKEAVSDIPDNSKVLVGGFGLCGIPENLIHALSETGQKGLTCVSNNAGVDDWGLGILLKKGQIKKMISSYVGENAEFARQYLSGELELEFTPQKFALNPSQCKPFWERSWNVYDILYYGLVFYYSQYMSLYASKTGTLAERIRAGGAGIPAFYTPTGYGTLIQEGGAPIKYSRTEKGKIEIASEPKETRVFNGVNYVMEEAIRGDFALIKAWRADKLGNLQFRLTAGNFNNAMCKASKCTIVEVEEIVEPGVIPANDVHIPSIYCTRLVLGKNYVKPIERPMFAANSETKAPSSEAERIRCIIASRAALEFCDGMYVNLGIGIPTLSPNYIPAGIKVHLQTENGAIGVGPYPKRGCEDADLINAGKETITLLPGASIFGSDESFAMIRGSHMDLTILGALQVSQFGDLANWMIPGKLVKGMGGAMDLVSAPGARVVVTMEHCSKNGEPKILTKCDLPLTGKQVATRIITDKAVFDIDKKEGLTLIEVWPEHTVDDIKKITGAPFKVSENLKPMGQSKLNH</sequence>
<dbReference type="STRING" id="29172.A0A0D8XDP4"/>
<dbReference type="PANTHER" id="PTHR13707">
    <property type="entry name" value="KETOACID-COENZYME A TRANSFERASE"/>
    <property type="match status" value="1"/>
</dbReference>
<dbReference type="InterPro" id="IPR004165">
    <property type="entry name" value="CoA_trans_fam_I"/>
</dbReference>
<dbReference type="PIRSF" id="PIRSF000858">
    <property type="entry name" value="SCOT-t"/>
    <property type="match status" value="1"/>
</dbReference>
<reference evidence="5 6" key="1">
    <citation type="submission" date="2013-11" db="EMBL/GenBank/DDBJ databases">
        <title>Draft genome of the bovine lungworm Dictyocaulus viviparus.</title>
        <authorList>
            <person name="Mitreva M."/>
        </authorList>
    </citation>
    <scope>NUCLEOTIDE SEQUENCE [LARGE SCALE GENOMIC DNA]</scope>
    <source>
        <strain evidence="5 6">HannoverDv2000</strain>
    </source>
</reference>
<dbReference type="FunFam" id="3.40.1080.10:FF:000001">
    <property type="entry name" value="Succinyl-coa:3-ketoacid-coenzyme a transferase subunit b"/>
    <property type="match status" value="1"/>
</dbReference>
<evidence type="ECO:0000256" key="3">
    <source>
        <dbReference type="PIRNR" id="PIRNR000858"/>
    </source>
</evidence>
<dbReference type="InterPro" id="IPR037171">
    <property type="entry name" value="NagB/RpiA_transferase-like"/>
</dbReference>
<feature type="active site" description="5-glutamyl coenzyme A thioester intermediate" evidence="4">
    <location>
        <position position="396"/>
    </location>
</feature>
<organism evidence="5 6">
    <name type="scientific">Dictyocaulus viviparus</name>
    <name type="common">Bovine lungworm</name>
    <dbReference type="NCBI Taxonomy" id="29172"/>
    <lineage>
        <taxon>Eukaryota</taxon>
        <taxon>Metazoa</taxon>
        <taxon>Ecdysozoa</taxon>
        <taxon>Nematoda</taxon>
        <taxon>Chromadorea</taxon>
        <taxon>Rhabditida</taxon>
        <taxon>Rhabditina</taxon>
        <taxon>Rhabditomorpha</taxon>
        <taxon>Strongyloidea</taxon>
        <taxon>Metastrongylidae</taxon>
        <taxon>Dictyocaulus</taxon>
    </lineage>
</organism>
<keyword evidence="2 3" id="KW-0808">Transferase</keyword>
<dbReference type="OrthoDB" id="1933379at2759"/>
<comment type="catalytic activity">
    <reaction evidence="3">
        <text>a 3-oxo acid + succinyl-CoA = a 3-oxoacyl-CoA + succinate</text>
        <dbReference type="Rhea" id="RHEA:24564"/>
        <dbReference type="ChEBI" id="CHEBI:30031"/>
        <dbReference type="ChEBI" id="CHEBI:35973"/>
        <dbReference type="ChEBI" id="CHEBI:57292"/>
        <dbReference type="ChEBI" id="CHEBI:90726"/>
        <dbReference type="EC" id="2.8.3.5"/>
    </reaction>
</comment>
<dbReference type="GO" id="GO:0046952">
    <property type="term" value="P:ketone body catabolic process"/>
    <property type="evidence" value="ECO:0007669"/>
    <property type="project" value="InterPro"/>
</dbReference>
<dbReference type="AlphaFoldDB" id="A0A0D8XDP4"/>
<dbReference type="Proteomes" id="UP000053766">
    <property type="component" value="Unassembled WGS sequence"/>
</dbReference>
<name>A0A0D8XDP4_DICVI</name>
<evidence type="ECO:0000256" key="2">
    <source>
        <dbReference type="ARBA" id="ARBA00022679"/>
    </source>
</evidence>
<dbReference type="PANTHER" id="PTHR13707:SF23">
    <property type="entry name" value="SUCCINYL-COA:3-KETOACID-COENZYME A TRANSFERASE"/>
    <property type="match status" value="1"/>
</dbReference>
<dbReference type="InterPro" id="IPR014388">
    <property type="entry name" value="3-oxoacid_CoA-transferase"/>
</dbReference>
<evidence type="ECO:0000313" key="5">
    <source>
        <dbReference type="EMBL" id="KJH42718.1"/>
    </source>
</evidence>
<comment type="function">
    <text evidence="3">Key enzyme for ketone body catabolism. Transfers the CoA moiety from succinate to acetoacetate. Formation of the enzyme-CoA intermediate proceeds via an unstable anhydride species formed between the carboxylate groups of the enzyme and substrate.</text>
</comment>
<dbReference type="PROSITE" id="PS01273">
    <property type="entry name" value="COA_TRANSF_1"/>
    <property type="match status" value="1"/>
</dbReference>
<reference evidence="6" key="2">
    <citation type="journal article" date="2016" name="Sci. Rep.">
        <title>Dictyocaulus viviparus genome, variome and transcriptome elucidate lungworm biology and support future intervention.</title>
        <authorList>
            <person name="McNulty S.N."/>
            <person name="Strube C."/>
            <person name="Rosa B.A."/>
            <person name="Martin J.C."/>
            <person name="Tyagi R."/>
            <person name="Choi Y.J."/>
            <person name="Wang Q."/>
            <person name="Hallsworth Pepin K."/>
            <person name="Zhang X."/>
            <person name="Ozersky P."/>
            <person name="Wilson R.K."/>
            <person name="Sternberg P.W."/>
            <person name="Gasser R.B."/>
            <person name="Mitreva M."/>
        </authorList>
    </citation>
    <scope>NUCLEOTIDE SEQUENCE [LARGE SCALE GENOMIC DNA]</scope>
    <source>
        <strain evidence="6">HannoverDv2000</strain>
    </source>
</reference>
<dbReference type="Gene3D" id="3.40.1080.10">
    <property type="entry name" value="Glutaconate Coenzyme A-transferase"/>
    <property type="match status" value="3"/>
</dbReference>
<evidence type="ECO:0000313" key="6">
    <source>
        <dbReference type="Proteomes" id="UP000053766"/>
    </source>
</evidence>
<comment type="similarity">
    <text evidence="1 3">Belongs to the 3-oxoacid CoA-transferase family.</text>
</comment>
<dbReference type="SMART" id="SM00882">
    <property type="entry name" value="CoA_trans"/>
    <property type="match status" value="2"/>
</dbReference>
<dbReference type="NCBIfam" id="TIGR02428">
    <property type="entry name" value="pcaJ_scoB_fam"/>
    <property type="match status" value="1"/>
</dbReference>